<keyword evidence="10" id="KW-1185">Reference proteome</keyword>
<organism evidence="9 10">
    <name type="scientific">Compostibacillus humi</name>
    <dbReference type="NCBI Taxonomy" id="1245525"/>
    <lineage>
        <taxon>Bacteria</taxon>
        <taxon>Bacillati</taxon>
        <taxon>Bacillota</taxon>
        <taxon>Bacilli</taxon>
        <taxon>Bacillales</taxon>
        <taxon>Bacillaceae</taxon>
        <taxon>Compostibacillus</taxon>
    </lineage>
</organism>
<evidence type="ECO:0000256" key="7">
    <source>
        <dbReference type="SAM" id="Phobius"/>
    </source>
</evidence>
<gene>
    <name evidence="9" type="ORF">GCM10010978_02660</name>
</gene>
<dbReference type="RefSeq" id="WP_188390564.1">
    <property type="nucleotide sequence ID" value="NZ_BMEV01000003.1"/>
</dbReference>
<dbReference type="InterPro" id="IPR008915">
    <property type="entry name" value="Peptidase_M50"/>
</dbReference>
<keyword evidence="4 7" id="KW-0812">Transmembrane</keyword>
<dbReference type="Pfam" id="PF02163">
    <property type="entry name" value="Peptidase_M50"/>
    <property type="match status" value="1"/>
</dbReference>
<feature type="transmembrane region" description="Helical" evidence="7">
    <location>
        <begin position="117"/>
        <end position="135"/>
    </location>
</feature>
<evidence type="ECO:0000256" key="5">
    <source>
        <dbReference type="ARBA" id="ARBA00022989"/>
    </source>
</evidence>
<evidence type="ECO:0000256" key="6">
    <source>
        <dbReference type="ARBA" id="ARBA00023136"/>
    </source>
</evidence>
<proteinExistence type="inferred from homology"/>
<name>A0A8J3EJZ7_9BACI</name>
<dbReference type="Proteomes" id="UP000602050">
    <property type="component" value="Unassembled WGS sequence"/>
</dbReference>
<sequence length="154" mass="17617">MDWLFVIQLVYLVFVIAPVCTLIHECGHGVGSKWTGAEKINISVGMGKTIFSFTIHTIQFHIRTIFFIGGWTKSAGKDNLTKGQALWISFSGPLFNMLFAMLSFIPMTIHPNEFIELFFWFNVWLAAVNLVPFRIGNKYTDGYAMHETLFSRKK</sequence>
<accession>A0A8J3EJZ7</accession>
<dbReference type="EMBL" id="BMEV01000003">
    <property type="protein sequence ID" value="GGH69046.1"/>
    <property type="molecule type" value="Genomic_DNA"/>
</dbReference>
<reference evidence="9" key="2">
    <citation type="submission" date="2020-09" db="EMBL/GenBank/DDBJ databases">
        <authorList>
            <person name="Sun Q."/>
            <person name="Zhou Y."/>
        </authorList>
    </citation>
    <scope>NUCLEOTIDE SEQUENCE</scope>
    <source>
        <strain evidence="9">CGMCC 1.12360</strain>
    </source>
</reference>
<evidence type="ECO:0000259" key="8">
    <source>
        <dbReference type="Pfam" id="PF02163"/>
    </source>
</evidence>
<evidence type="ECO:0000313" key="10">
    <source>
        <dbReference type="Proteomes" id="UP000602050"/>
    </source>
</evidence>
<dbReference type="GO" id="GO:0006508">
    <property type="term" value="P:proteolysis"/>
    <property type="evidence" value="ECO:0007669"/>
    <property type="project" value="InterPro"/>
</dbReference>
<evidence type="ECO:0000256" key="3">
    <source>
        <dbReference type="ARBA" id="ARBA00007931"/>
    </source>
</evidence>
<protein>
    <recommendedName>
        <fullName evidence="8">Peptidase M50 domain-containing protein</fullName>
    </recommendedName>
</protein>
<feature type="transmembrane region" description="Helical" evidence="7">
    <location>
        <begin position="85"/>
        <end position="105"/>
    </location>
</feature>
<comment type="caution">
    <text evidence="9">The sequence shown here is derived from an EMBL/GenBank/DDBJ whole genome shotgun (WGS) entry which is preliminary data.</text>
</comment>
<evidence type="ECO:0000313" key="9">
    <source>
        <dbReference type="EMBL" id="GGH69046.1"/>
    </source>
</evidence>
<dbReference type="AlphaFoldDB" id="A0A8J3EJZ7"/>
<evidence type="ECO:0000256" key="2">
    <source>
        <dbReference type="ARBA" id="ARBA00004141"/>
    </source>
</evidence>
<keyword evidence="5 7" id="KW-1133">Transmembrane helix</keyword>
<dbReference type="GO" id="GO:0016020">
    <property type="term" value="C:membrane"/>
    <property type="evidence" value="ECO:0007669"/>
    <property type="project" value="UniProtKB-SubCell"/>
</dbReference>
<feature type="domain" description="Peptidase M50" evidence="8">
    <location>
        <begin position="19"/>
        <end position="106"/>
    </location>
</feature>
<dbReference type="CDD" id="cd05709">
    <property type="entry name" value="S2P-M50"/>
    <property type="match status" value="1"/>
</dbReference>
<comment type="subcellular location">
    <subcellularLocation>
        <location evidence="2">Membrane</location>
        <topology evidence="2">Multi-pass membrane protein</topology>
    </subcellularLocation>
</comment>
<reference evidence="9" key="1">
    <citation type="journal article" date="2014" name="Int. J. Syst. Evol. Microbiol.">
        <title>Complete genome sequence of Corynebacterium casei LMG S-19264T (=DSM 44701T), isolated from a smear-ripened cheese.</title>
        <authorList>
            <consortium name="US DOE Joint Genome Institute (JGI-PGF)"/>
            <person name="Walter F."/>
            <person name="Albersmeier A."/>
            <person name="Kalinowski J."/>
            <person name="Ruckert C."/>
        </authorList>
    </citation>
    <scope>NUCLEOTIDE SEQUENCE</scope>
    <source>
        <strain evidence="9">CGMCC 1.12360</strain>
    </source>
</reference>
<keyword evidence="6 7" id="KW-0472">Membrane</keyword>
<evidence type="ECO:0000256" key="4">
    <source>
        <dbReference type="ARBA" id="ARBA00022692"/>
    </source>
</evidence>
<comment type="similarity">
    <text evidence="3">Belongs to the peptidase M50B family.</text>
</comment>
<feature type="transmembrane region" description="Helical" evidence="7">
    <location>
        <begin position="6"/>
        <end position="24"/>
    </location>
</feature>
<comment type="cofactor">
    <cofactor evidence="1">
        <name>Zn(2+)</name>
        <dbReference type="ChEBI" id="CHEBI:29105"/>
    </cofactor>
</comment>
<evidence type="ECO:0000256" key="1">
    <source>
        <dbReference type="ARBA" id="ARBA00001947"/>
    </source>
</evidence>